<proteinExistence type="predicted"/>
<dbReference type="Proteomes" id="UP000321234">
    <property type="component" value="Unassembled WGS sequence"/>
</dbReference>
<name>A0A5C8Z4B4_9ACTN</name>
<comment type="caution">
    <text evidence="2">The sequence shown here is derived from an EMBL/GenBank/DDBJ whole genome shotgun (WGS) entry which is preliminary data.</text>
</comment>
<organism evidence="2 3">
    <name type="scientific">Quadrisphaera setariae</name>
    <dbReference type="NCBI Taxonomy" id="2593304"/>
    <lineage>
        <taxon>Bacteria</taxon>
        <taxon>Bacillati</taxon>
        <taxon>Actinomycetota</taxon>
        <taxon>Actinomycetes</taxon>
        <taxon>Kineosporiales</taxon>
        <taxon>Kineosporiaceae</taxon>
        <taxon>Quadrisphaera</taxon>
    </lineage>
</organism>
<evidence type="ECO:0000313" key="3">
    <source>
        <dbReference type="Proteomes" id="UP000321234"/>
    </source>
</evidence>
<sequence length="64" mass="6327">MTAPAGQAPQDGPVSLPRTGDAAVDAALSPLRRTAAAPGEDPLVASRALAEAHDALRARLADAG</sequence>
<dbReference type="AlphaFoldDB" id="A0A5C8Z4B4"/>
<protein>
    <submittedName>
        <fullName evidence="2">Uncharacterized protein</fullName>
    </submittedName>
</protein>
<keyword evidence="3" id="KW-1185">Reference proteome</keyword>
<gene>
    <name evidence="2" type="ORF">FMM08_21055</name>
</gene>
<evidence type="ECO:0000313" key="2">
    <source>
        <dbReference type="EMBL" id="TXR51756.1"/>
    </source>
</evidence>
<dbReference type="RefSeq" id="WP_147928317.1">
    <property type="nucleotide sequence ID" value="NZ_VKAC01000017.1"/>
</dbReference>
<reference evidence="2 3" key="1">
    <citation type="submission" date="2019-07" db="EMBL/GenBank/DDBJ databases">
        <title>Quadrisphaera sp. strain DD2A genome sequencing and assembly.</title>
        <authorList>
            <person name="Kim I."/>
        </authorList>
    </citation>
    <scope>NUCLEOTIDE SEQUENCE [LARGE SCALE GENOMIC DNA]</scope>
    <source>
        <strain evidence="2 3">DD2A</strain>
    </source>
</reference>
<feature type="region of interest" description="Disordered" evidence="1">
    <location>
        <begin position="1"/>
        <end position="23"/>
    </location>
</feature>
<evidence type="ECO:0000256" key="1">
    <source>
        <dbReference type="SAM" id="MobiDB-lite"/>
    </source>
</evidence>
<accession>A0A5C8Z4B4</accession>
<dbReference type="EMBL" id="VKAC01000017">
    <property type="protein sequence ID" value="TXR51756.1"/>
    <property type="molecule type" value="Genomic_DNA"/>
</dbReference>